<comment type="caution">
    <text evidence="2">The sequence shown here is derived from an EMBL/GenBank/DDBJ whole genome shotgun (WGS) entry which is preliminary data.</text>
</comment>
<dbReference type="Gene3D" id="3.10.450.40">
    <property type="match status" value="1"/>
</dbReference>
<dbReference type="EMBL" id="ABXU01000024">
    <property type="protein sequence ID" value="EEB34369.1"/>
    <property type="molecule type" value="Genomic_DNA"/>
</dbReference>
<dbReference type="HOGENOM" id="CLU_170883_1_0_7"/>
<reference evidence="2 3" key="1">
    <citation type="submission" date="2008-10" db="EMBL/GenBank/DDBJ databases">
        <title>Draft genome sequence of Desulvovibrio piger (ATCC 29098).</title>
        <authorList>
            <person name="Sudarsanam P."/>
            <person name="Ley R."/>
            <person name="Guruge J."/>
            <person name="Turnbaugh P.J."/>
            <person name="Mahowald M."/>
            <person name="Liep D."/>
            <person name="Gordon J."/>
        </authorList>
    </citation>
    <scope>NUCLEOTIDE SEQUENCE [LARGE SCALE GENOMIC DNA]</scope>
    <source>
        <strain evidence="2 3">ATCC 29098</strain>
    </source>
</reference>
<sequence length="114" mass="12907">MPPITLTVDMAQRQSIQIGATGLAGLAQEIRMVLATRKGSVPLDRDFGLSWDHVDRPMGEAMQYMVAEIGQQLERYVPRIRVRDISFSSNDTVDGQLIPRVTVEIREEYRGDFQ</sequence>
<evidence type="ECO:0000313" key="2">
    <source>
        <dbReference type="EMBL" id="EEB34369.1"/>
    </source>
</evidence>
<dbReference type="eggNOG" id="COG3628">
    <property type="taxonomic scope" value="Bacteria"/>
</dbReference>
<dbReference type="Proteomes" id="UP000003676">
    <property type="component" value="Unassembled WGS sequence"/>
</dbReference>
<dbReference type="AlphaFoldDB" id="B6WRR3"/>
<dbReference type="Pfam" id="PF04965">
    <property type="entry name" value="GPW_gp25"/>
    <property type="match status" value="1"/>
</dbReference>
<dbReference type="SUPFAM" id="SSF160719">
    <property type="entry name" value="gpW/gp25-like"/>
    <property type="match status" value="1"/>
</dbReference>
<feature type="domain" description="IraD/Gp25-like" evidence="1">
    <location>
        <begin position="26"/>
        <end position="106"/>
    </location>
</feature>
<organism evidence="2 3">
    <name type="scientific">Desulfovibrio piger ATCC 29098</name>
    <dbReference type="NCBI Taxonomy" id="411464"/>
    <lineage>
        <taxon>Bacteria</taxon>
        <taxon>Pseudomonadati</taxon>
        <taxon>Thermodesulfobacteriota</taxon>
        <taxon>Desulfovibrionia</taxon>
        <taxon>Desulfovibrionales</taxon>
        <taxon>Desulfovibrionaceae</taxon>
        <taxon>Desulfovibrio</taxon>
    </lineage>
</organism>
<accession>B6WRR3</accession>
<evidence type="ECO:0000259" key="1">
    <source>
        <dbReference type="Pfam" id="PF04965"/>
    </source>
</evidence>
<reference evidence="2 3" key="2">
    <citation type="submission" date="2008-10" db="EMBL/GenBank/DDBJ databases">
        <authorList>
            <person name="Fulton L."/>
            <person name="Clifton S."/>
            <person name="Fulton B."/>
            <person name="Xu J."/>
            <person name="Minx P."/>
            <person name="Pepin K.H."/>
            <person name="Johnson M."/>
            <person name="Bhonagiri V."/>
            <person name="Nash W.E."/>
            <person name="Mardis E.R."/>
            <person name="Wilson R.K."/>
        </authorList>
    </citation>
    <scope>NUCLEOTIDE SEQUENCE [LARGE SCALE GENOMIC DNA]</scope>
    <source>
        <strain evidence="2 3">ATCC 29098</strain>
    </source>
</reference>
<proteinExistence type="predicted"/>
<protein>
    <submittedName>
        <fullName evidence="2">Putative lysozyme</fullName>
    </submittedName>
</protein>
<evidence type="ECO:0000313" key="3">
    <source>
        <dbReference type="Proteomes" id="UP000003676"/>
    </source>
</evidence>
<name>B6WRR3_9BACT</name>
<dbReference type="InterPro" id="IPR007048">
    <property type="entry name" value="IraD/Gp25-like"/>
</dbReference>
<gene>
    <name evidence="2" type="ORF">DESPIG_00754</name>
</gene>
<dbReference type="RefSeq" id="WP_006004884.1">
    <property type="nucleotide sequence ID" value="NZ_DS996354.1"/>
</dbReference>